<dbReference type="EMBL" id="ML978126">
    <property type="protein sequence ID" value="KAF2099040.1"/>
    <property type="molecule type" value="Genomic_DNA"/>
</dbReference>
<sequence length="341" mass="38482">MAFKPTPALGSRVEARLRGWRTPAVKILRQESKRTDSVVLDPAFNHVPQWEPRQALSVEEAYKMMGLSMEEVLAMRGGTRRKVEREDVLPMSRMPEPRDEIPQVEDLELSVAKAAQRRPSPGPFRPVEDRRLLPIAQKVNSMRYKPPATSYWRHSIYAYNKNTTKNLPSTTVNANKLIRAYFNMVPKTASTSTDPASSSKEAGPAGITPAEKPTATESAAEASEKTAKKGRKTIKDVEEENRLKLQEHKTSGSRIYVSDRGYRSKGMIRQDVLGKISMRMQPKGTFHYPYRDVQAAAPQITYKHYRDGVGISVHVHEGVEEETTSRRQQSGADKRKQKTAH</sequence>
<evidence type="ECO:0000313" key="3">
    <source>
        <dbReference type="Proteomes" id="UP000799772"/>
    </source>
</evidence>
<keyword evidence="3" id="KW-1185">Reference proteome</keyword>
<dbReference type="Proteomes" id="UP000799772">
    <property type="component" value="Unassembled WGS sequence"/>
</dbReference>
<feature type="compositionally biased region" description="Basic and acidic residues" evidence="1">
    <location>
        <begin position="222"/>
        <end position="233"/>
    </location>
</feature>
<reference evidence="2" key="1">
    <citation type="journal article" date="2020" name="Stud. Mycol.">
        <title>101 Dothideomycetes genomes: a test case for predicting lifestyles and emergence of pathogens.</title>
        <authorList>
            <person name="Haridas S."/>
            <person name="Albert R."/>
            <person name="Binder M."/>
            <person name="Bloem J."/>
            <person name="Labutti K."/>
            <person name="Salamov A."/>
            <person name="Andreopoulos B."/>
            <person name="Baker S."/>
            <person name="Barry K."/>
            <person name="Bills G."/>
            <person name="Bluhm B."/>
            <person name="Cannon C."/>
            <person name="Castanera R."/>
            <person name="Culley D."/>
            <person name="Daum C."/>
            <person name="Ezra D."/>
            <person name="Gonzalez J."/>
            <person name="Henrissat B."/>
            <person name="Kuo A."/>
            <person name="Liang C."/>
            <person name="Lipzen A."/>
            <person name="Lutzoni F."/>
            <person name="Magnuson J."/>
            <person name="Mondo S."/>
            <person name="Nolan M."/>
            <person name="Ohm R."/>
            <person name="Pangilinan J."/>
            <person name="Park H.-J."/>
            <person name="Ramirez L."/>
            <person name="Alfaro M."/>
            <person name="Sun H."/>
            <person name="Tritt A."/>
            <person name="Yoshinaga Y."/>
            <person name="Zwiers L.-H."/>
            <person name="Turgeon B."/>
            <person name="Goodwin S."/>
            <person name="Spatafora J."/>
            <person name="Crous P."/>
            <person name="Grigoriev I."/>
        </authorList>
    </citation>
    <scope>NUCLEOTIDE SEQUENCE</scope>
    <source>
        <strain evidence="2">CBS 133067</strain>
    </source>
</reference>
<evidence type="ECO:0000256" key="1">
    <source>
        <dbReference type="SAM" id="MobiDB-lite"/>
    </source>
</evidence>
<feature type="region of interest" description="Disordered" evidence="1">
    <location>
        <begin position="316"/>
        <end position="341"/>
    </location>
</feature>
<proteinExistence type="predicted"/>
<organism evidence="2 3">
    <name type="scientific">Rhizodiscina lignyota</name>
    <dbReference type="NCBI Taxonomy" id="1504668"/>
    <lineage>
        <taxon>Eukaryota</taxon>
        <taxon>Fungi</taxon>
        <taxon>Dikarya</taxon>
        <taxon>Ascomycota</taxon>
        <taxon>Pezizomycotina</taxon>
        <taxon>Dothideomycetes</taxon>
        <taxon>Pleosporomycetidae</taxon>
        <taxon>Aulographales</taxon>
        <taxon>Rhizodiscinaceae</taxon>
        <taxon>Rhizodiscina</taxon>
    </lineage>
</organism>
<feature type="compositionally biased region" description="Low complexity" evidence="1">
    <location>
        <begin position="208"/>
        <end position="221"/>
    </location>
</feature>
<feature type="region of interest" description="Disordered" evidence="1">
    <location>
        <begin position="189"/>
        <end position="233"/>
    </location>
</feature>
<evidence type="ECO:0000313" key="2">
    <source>
        <dbReference type="EMBL" id="KAF2099040.1"/>
    </source>
</evidence>
<gene>
    <name evidence="2" type="ORF">NA57DRAFT_76276</name>
</gene>
<dbReference type="OrthoDB" id="3881729at2759"/>
<protein>
    <submittedName>
        <fullName evidence="2">Uncharacterized protein</fullName>
    </submittedName>
</protein>
<dbReference type="AlphaFoldDB" id="A0A9P4M6N1"/>
<feature type="compositionally biased region" description="Low complexity" evidence="1">
    <location>
        <begin position="189"/>
        <end position="200"/>
    </location>
</feature>
<accession>A0A9P4M6N1</accession>
<comment type="caution">
    <text evidence="2">The sequence shown here is derived from an EMBL/GenBank/DDBJ whole genome shotgun (WGS) entry which is preliminary data.</text>
</comment>
<name>A0A9P4M6N1_9PEZI</name>